<dbReference type="AlphaFoldDB" id="A0A6J4SEA5"/>
<organism evidence="1">
    <name type="scientific">uncultured Solirubrobacterales bacterium</name>
    <dbReference type="NCBI Taxonomy" id="768556"/>
    <lineage>
        <taxon>Bacteria</taxon>
        <taxon>Bacillati</taxon>
        <taxon>Actinomycetota</taxon>
        <taxon>Thermoleophilia</taxon>
        <taxon>Solirubrobacterales</taxon>
        <taxon>environmental samples</taxon>
    </lineage>
</organism>
<gene>
    <name evidence="1" type="ORF">AVDCRST_MAG17-1143</name>
</gene>
<feature type="non-terminal residue" evidence="1">
    <location>
        <position position="1"/>
    </location>
</feature>
<sequence length="41" mass="4228">VARDLLLRAACARSPVARVVDGKRRVADRSAGPGEGLVVGL</sequence>
<evidence type="ECO:0000313" key="1">
    <source>
        <dbReference type="EMBL" id="CAA9497198.1"/>
    </source>
</evidence>
<dbReference type="EMBL" id="CADCVV010000078">
    <property type="protein sequence ID" value="CAA9497198.1"/>
    <property type="molecule type" value="Genomic_DNA"/>
</dbReference>
<protein>
    <submittedName>
        <fullName evidence="1">Uncharacterized protein</fullName>
    </submittedName>
</protein>
<reference evidence="1" key="1">
    <citation type="submission" date="2020-02" db="EMBL/GenBank/DDBJ databases">
        <authorList>
            <person name="Meier V. D."/>
        </authorList>
    </citation>
    <scope>NUCLEOTIDE SEQUENCE</scope>
    <source>
        <strain evidence="1">AVDCRST_MAG17</strain>
    </source>
</reference>
<proteinExistence type="predicted"/>
<feature type="non-terminal residue" evidence="1">
    <location>
        <position position="41"/>
    </location>
</feature>
<accession>A0A6J4SEA5</accession>
<name>A0A6J4SEA5_9ACTN</name>